<dbReference type="InterPro" id="IPR011009">
    <property type="entry name" value="Kinase-like_dom_sf"/>
</dbReference>
<dbReference type="Pfam" id="PF00069">
    <property type="entry name" value="Pkinase"/>
    <property type="match status" value="1"/>
</dbReference>
<dbReference type="STRING" id="1202772.A0A1V9YIG2"/>
<dbReference type="SUPFAM" id="SSF56112">
    <property type="entry name" value="Protein kinase-like (PK-like)"/>
    <property type="match status" value="1"/>
</dbReference>
<dbReference type="GO" id="GO:0004674">
    <property type="term" value="F:protein serine/threonine kinase activity"/>
    <property type="evidence" value="ECO:0007669"/>
    <property type="project" value="UniProtKB-KW"/>
</dbReference>
<evidence type="ECO:0000256" key="3">
    <source>
        <dbReference type="ARBA" id="ARBA00022741"/>
    </source>
</evidence>
<organism evidence="15 16">
    <name type="scientific">Achlya hypogyna</name>
    <name type="common">Oomycete</name>
    <name type="synonym">Protoachlya hypogyna</name>
    <dbReference type="NCBI Taxonomy" id="1202772"/>
    <lineage>
        <taxon>Eukaryota</taxon>
        <taxon>Sar</taxon>
        <taxon>Stramenopiles</taxon>
        <taxon>Oomycota</taxon>
        <taxon>Saprolegniomycetes</taxon>
        <taxon>Saprolegniales</taxon>
        <taxon>Achlyaceae</taxon>
        <taxon>Achlya</taxon>
    </lineage>
</organism>
<evidence type="ECO:0000313" key="16">
    <source>
        <dbReference type="Proteomes" id="UP000243579"/>
    </source>
</evidence>
<dbReference type="InterPro" id="IPR013083">
    <property type="entry name" value="Znf_RING/FYVE/PHD"/>
</dbReference>
<evidence type="ECO:0000259" key="13">
    <source>
        <dbReference type="PROSITE" id="PS50011"/>
    </source>
</evidence>
<keyword evidence="5 7" id="KW-0067">ATP-binding</keyword>
<evidence type="ECO:0000256" key="8">
    <source>
        <dbReference type="PIRSR" id="PIRSR630616-3"/>
    </source>
</evidence>
<keyword evidence="4 15" id="KW-0418">Kinase</keyword>
<comment type="similarity">
    <text evidence="11">Belongs to the protein kinase superfamily.</text>
</comment>
<evidence type="ECO:0000259" key="14">
    <source>
        <dbReference type="PROSITE" id="PS50089"/>
    </source>
</evidence>
<keyword evidence="2" id="KW-0808">Transferase</keyword>
<feature type="binding site" evidence="7">
    <location>
        <position position="226"/>
    </location>
    <ligand>
        <name>ATP</name>
        <dbReference type="ChEBI" id="CHEBI:30616"/>
    </ligand>
</feature>
<dbReference type="OrthoDB" id="310217at2759"/>
<dbReference type="PROSITE" id="PS50089">
    <property type="entry name" value="ZF_RING_2"/>
    <property type="match status" value="1"/>
</dbReference>
<keyword evidence="16" id="KW-1185">Reference proteome</keyword>
<keyword evidence="1 11" id="KW-0723">Serine/threonine-protein kinase</keyword>
<sequence>MTTMRRGSIPRVASDSKLCSSKDSPPVSPHDPLTQARNWAHYRDHRMYESYVAPKVPTKAAFHHHPHPQHLGCVHKLSPTSSSAAHGHMGRKIFQASMAIAKETHGWHLPFKCGICSLAGATCLVAGCGHYFHGSCIIRWIDSSDCCPVPHCEQTINTLLPAHKALNKPRFRRSQSVITPTTEHGLFDKAFHKRYWIDSKSLLGSGTYANVYRGHEVATGKAVAIKCIKKSGLKSEAETLSALEEIAIMHTLFHDNIVNLHAAFTTPTHYVLAIDWVRGGTLHDLMHGHIGSICGPPMPMKEAALASVLQGVVAALAYLHTSAHIVHADLKPLNILVEESKTGLVAKLCDFGNAVRLEEGLRFPRAARHELAGSFGYMAPELLCRSRPTPASDMWALGIIAYEALVAFSPFYPYGACVNEDATYPDRYFRHVSPVCLDFVQKLLVRDPAKRMSAEDAVHHPFLQSPP</sequence>
<reference evidence="15 16" key="1">
    <citation type="journal article" date="2014" name="Genome Biol. Evol.">
        <title>The secreted proteins of Achlya hypogyna and Thraustotheca clavata identify the ancestral oomycete secretome and reveal gene acquisitions by horizontal gene transfer.</title>
        <authorList>
            <person name="Misner I."/>
            <person name="Blouin N."/>
            <person name="Leonard G."/>
            <person name="Richards T.A."/>
            <person name="Lane C.E."/>
        </authorList>
    </citation>
    <scope>NUCLEOTIDE SEQUENCE [LARGE SCALE GENOMIC DNA]</scope>
    <source>
        <strain evidence="15 16">ATCC 48635</strain>
    </source>
</reference>
<dbReference type="InterPro" id="IPR030616">
    <property type="entry name" value="Aur-like"/>
</dbReference>
<evidence type="ECO:0000256" key="5">
    <source>
        <dbReference type="ARBA" id="ARBA00022840"/>
    </source>
</evidence>
<dbReference type="PROSITE" id="PS00107">
    <property type="entry name" value="PROTEIN_KINASE_ATP"/>
    <property type="match status" value="1"/>
</dbReference>
<evidence type="ECO:0000256" key="12">
    <source>
        <dbReference type="SAM" id="MobiDB-lite"/>
    </source>
</evidence>
<dbReference type="InterPro" id="IPR000719">
    <property type="entry name" value="Prot_kinase_dom"/>
</dbReference>
<evidence type="ECO:0000313" key="15">
    <source>
        <dbReference type="EMBL" id="OQR85509.1"/>
    </source>
</evidence>
<evidence type="ECO:0000256" key="9">
    <source>
        <dbReference type="PROSITE-ProRule" id="PRU00175"/>
    </source>
</evidence>
<proteinExistence type="inferred from homology"/>
<dbReference type="InterPro" id="IPR001841">
    <property type="entry name" value="Znf_RING"/>
</dbReference>
<keyword evidence="9" id="KW-0862">Zinc</keyword>
<dbReference type="Gene3D" id="1.10.510.10">
    <property type="entry name" value="Transferase(Phosphotransferase) domain 1"/>
    <property type="match status" value="1"/>
</dbReference>
<feature type="binding site" evidence="7">
    <location>
        <position position="350"/>
    </location>
    <ligand>
        <name>ATP</name>
        <dbReference type="ChEBI" id="CHEBI:30616"/>
    </ligand>
</feature>
<name>A0A1V9YIG2_ACHHY</name>
<keyword evidence="9" id="KW-0863">Zinc-finger</keyword>
<comment type="caution">
    <text evidence="15">The sequence shown here is derived from an EMBL/GenBank/DDBJ whole genome shotgun (WGS) entry which is preliminary data.</text>
</comment>
<dbReference type="InterPro" id="IPR017441">
    <property type="entry name" value="Protein_kinase_ATP_BS"/>
</dbReference>
<evidence type="ECO:0000256" key="6">
    <source>
        <dbReference type="PIRSR" id="PIRSR630616-1"/>
    </source>
</evidence>
<feature type="cross-link" description="Glycyl lysine isopeptide (Lys-Gly) (interchain with G-Cter in SUMO2)" evidence="8">
    <location>
        <position position="331"/>
    </location>
</feature>
<feature type="region of interest" description="Disordered" evidence="12">
    <location>
        <begin position="1"/>
        <end position="35"/>
    </location>
</feature>
<dbReference type="SMART" id="SM00220">
    <property type="entry name" value="S_TKc"/>
    <property type="match status" value="1"/>
</dbReference>
<dbReference type="PROSITE" id="PS00108">
    <property type="entry name" value="PROTEIN_KINASE_ST"/>
    <property type="match status" value="1"/>
</dbReference>
<protein>
    <submittedName>
        <fullName evidence="15">Calcium/calmodulin-dependent protein kinase type I</fullName>
    </submittedName>
</protein>
<feature type="domain" description="RING-type" evidence="14">
    <location>
        <begin position="113"/>
        <end position="151"/>
    </location>
</feature>
<dbReference type="Gene3D" id="3.30.40.10">
    <property type="entry name" value="Zinc/RING finger domain, C3HC4 (zinc finger)"/>
    <property type="match status" value="1"/>
</dbReference>
<feature type="active site" description="Proton acceptor" evidence="6">
    <location>
        <position position="329"/>
    </location>
</feature>
<evidence type="ECO:0000256" key="4">
    <source>
        <dbReference type="ARBA" id="ARBA00022777"/>
    </source>
</evidence>
<accession>A0A1V9YIG2</accession>
<gene>
    <name evidence="15" type="ORF">ACHHYP_11746</name>
</gene>
<feature type="binding site" evidence="10">
    <location>
        <position position="230"/>
    </location>
    <ligand>
        <name>ATP</name>
        <dbReference type="ChEBI" id="CHEBI:30616"/>
    </ligand>
</feature>
<evidence type="ECO:0000256" key="2">
    <source>
        <dbReference type="ARBA" id="ARBA00022679"/>
    </source>
</evidence>
<evidence type="ECO:0000256" key="10">
    <source>
        <dbReference type="PROSITE-ProRule" id="PRU10141"/>
    </source>
</evidence>
<dbReference type="GO" id="GO:0005524">
    <property type="term" value="F:ATP binding"/>
    <property type="evidence" value="ECO:0007669"/>
    <property type="project" value="UniProtKB-UniRule"/>
</dbReference>
<keyword evidence="3 7" id="KW-0547">Nucleotide-binding</keyword>
<dbReference type="PROSITE" id="PS50011">
    <property type="entry name" value="PROTEIN_KINASE_DOM"/>
    <property type="match status" value="1"/>
</dbReference>
<dbReference type="PANTHER" id="PTHR24350">
    <property type="entry name" value="SERINE/THREONINE-PROTEIN KINASE IAL-RELATED"/>
    <property type="match status" value="1"/>
</dbReference>
<dbReference type="GO" id="GO:0008270">
    <property type="term" value="F:zinc ion binding"/>
    <property type="evidence" value="ECO:0007669"/>
    <property type="project" value="UniProtKB-KW"/>
</dbReference>
<evidence type="ECO:0000256" key="7">
    <source>
        <dbReference type="PIRSR" id="PIRSR630616-2"/>
    </source>
</evidence>
<feature type="domain" description="Protein kinase" evidence="13">
    <location>
        <begin position="197"/>
        <end position="463"/>
    </location>
</feature>
<dbReference type="EMBL" id="JNBR01001665">
    <property type="protein sequence ID" value="OQR85509.1"/>
    <property type="molecule type" value="Genomic_DNA"/>
</dbReference>
<evidence type="ECO:0000256" key="1">
    <source>
        <dbReference type="ARBA" id="ARBA00022527"/>
    </source>
</evidence>
<evidence type="ECO:0000256" key="11">
    <source>
        <dbReference type="RuleBase" id="RU000304"/>
    </source>
</evidence>
<dbReference type="AlphaFoldDB" id="A0A1V9YIG2"/>
<keyword evidence="9" id="KW-0479">Metal-binding</keyword>
<dbReference type="SUPFAM" id="SSF57850">
    <property type="entry name" value="RING/U-box"/>
    <property type="match status" value="1"/>
</dbReference>
<dbReference type="InterPro" id="IPR008271">
    <property type="entry name" value="Ser/Thr_kinase_AS"/>
</dbReference>
<dbReference type="Proteomes" id="UP000243579">
    <property type="component" value="Unassembled WGS sequence"/>
</dbReference>